<name>A0A198ABT5_9BACL</name>
<accession>A0A198ABT5</accession>
<comment type="caution">
    <text evidence="1">The sequence shown here is derived from an EMBL/GenBank/DDBJ whole genome shotgun (WGS) entry which is preliminary data.</text>
</comment>
<dbReference type="AlphaFoldDB" id="A0A198ABT5"/>
<dbReference type="EMBL" id="LYPB01000065">
    <property type="protein sequence ID" value="OAS18423.1"/>
    <property type="molecule type" value="Genomic_DNA"/>
</dbReference>
<sequence length="160" mass="18426">MVIICFFIKIKELISVTESRFKDKGESLYDFLFGSDGVLIECPYCNRCSNGVKIGVNYEYKLICSNCGILPNPASASWGSGTFMGLNLWLRTNSCGHLLWAYNREHLDFLDNYITSSLRERIPNRNQSLASRLPEWIKNRKNREELAKGLHRLREKLASK</sequence>
<reference evidence="1 2" key="1">
    <citation type="submission" date="2016-05" db="EMBL/GenBank/DDBJ databases">
        <title>Paenibacillus sp. 1ZS3-15 nov., isolated from the rhizosphere soil.</title>
        <authorList>
            <person name="Zhang X.X."/>
            <person name="Zhang J."/>
        </authorList>
    </citation>
    <scope>NUCLEOTIDE SEQUENCE [LARGE SCALE GENOMIC DNA]</scope>
    <source>
        <strain evidence="1 2">1ZS3-15</strain>
    </source>
</reference>
<evidence type="ECO:0000313" key="2">
    <source>
        <dbReference type="Proteomes" id="UP000078454"/>
    </source>
</evidence>
<gene>
    <name evidence="1" type="ORF">A8708_00365</name>
</gene>
<evidence type="ECO:0000313" key="1">
    <source>
        <dbReference type="EMBL" id="OAS18423.1"/>
    </source>
</evidence>
<dbReference type="Proteomes" id="UP000078454">
    <property type="component" value="Unassembled WGS sequence"/>
</dbReference>
<evidence type="ECO:0008006" key="3">
    <source>
        <dbReference type="Google" id="ProtNLM"/>
    </source>
</evidence>
<keyword evidence="2" id="KW-1185">Reference proteome</keyword>
<organism evidence="1 2">
    <name type="scientific">Paenibacillus oryzisoli</name>
    <dbReference type="NCBI Taxonomy" id="1850517"/>
    <lineage>
        <taxon>Bacteria</taxon>
        <taxon>Bacillati</taxon>
        <taxon>Bacillota</taxon>
        <taxon>Bacilli</taxon>
        <taxon>Bacillales</taxon>
        <taxon>Paenibacillaceae</taxon>
        <taxon>Paenibacillus</taxon>
    </lineage>
</organism>
<dbReference type="STRING" id="1850517.A8708_00365"/>
<proteinExistence type="predicted"/>
<protein>
    <recommendedName>
        <fullName evidence="3">Transposase zinc-ribbon domain-containing protein</fullName>
    </recommendedName>
</protein>